<dbReference type="PANTHER" id="PTHR43798:SF33">
    <property type="entry name" value="HYDROLASE, PUTATIVE (AFU_ORTHOLOGUE AFUA_2G14860)-RELATED"/>
    <property type="match status" value="1"/>
</dbReference>
<accession>A0A1I1CC54</accession>
<dbReference type="OrthoDB" id="5513277at2"/>
<dbReference type="AlphaFoldDB" id="A0A1I1CC54"/>
<dbReference type="RefSeq" id="WP_091677430.1">
    <property type="nucleotide sequence ID" value="NZ_FOKG01000022.1"/>
</dbReference>
<evidence type="ECO:0000313" key="2">
    <source>
        <dbReference type="EMBL" id="SFB58330.1"/>
    </source>
</evidence>
<dbReference type="InterPro" id="IPR050266">
    <property type="entry name" value="AB_hydrolase_sf"/>
</dbReference>
<feature type="domain" description="AB hydrolase-1" evidence="1">
    <location>
        <begin position="27"/>
        <end position="254"/>
    </location>
</feature>
<dbReference type="PANTHER" id="PTHR43798">
    <property type="entry name" value="MONOACYLGLYCEROL LIPASE"/>
    <property type="match status" value="1"/>
</dbReference>
<organism evidence="2 3">
    <name type="scientific">Amycolatopsis marina</name>
    <dbReference type="NCBI Taxonomy" id="490629"/>
    <lineage>
        <taxon>Bacteria</taxon>
        <taxon>Bacillati</taxon>
        <taxon>Actinomycetota</taxon>
        <taxon>Actinomycetes</taxon>
        <taxon>Pseudonocardiales</taxon>
        <taxon>Pseudonocardiaceae</taxon>
        <taxon>Amycolatopsis</taxon>
    </lineage>
</organism>
<reference evidence="3" key="1">
    <citation type="submission" date="2016-10" db="EMBL/GenBank/DDBJ databases">
        <authorList>
            <person name="Varghese N."/>
            <person name="Submissions S."/>
        </authorList>
    </citation>
    <scope>NUCLEOTIDE SEQUENCE [LARGE SCALE GENOMIC DNA]</scope>
    <source>
        <strain evidence="3">CGMCC 4.3568</strain>
    </source>
</reference>
<dbReference type="InterPro" id="IPR000073">
    <property type="entry name" value="AB_hydrolase_1"/>
</dbReference>
<sequence>MVDELVVPGEPAVVVRDFGGARDGGSIVLLHGFGGNALNWTTFAPLLTDRYRVVALDFRCHGKSGDGPWQWELLVDDVERVVTHLGLDRPAMVGHSLGGGVAALWARRHPECPGAVDIDGIRAVETAEENYIGADRKTIRRQLTELSSTFQAQATAMAGPLTDEQHAAMREHHRQLGGDVAVEAFERNVMSQDGSRFLRPATETVTAFRAQMIDLDLFEVFASARCPLLVCAATRDLPDTEQYAELLDAHRRGIERDLVVAERDNPDLRVERFPASHNMVHEHPATLAALIRKFVG</sequence>
<dbReference type="GO" id="GO:0003824">
    <property type="term" value="F:catalytic activity"/>
    <property type="evidence" value="ECO:0007669"/>
    <property type="project" value="UniProtKB-ARBA"/>
</dbReference>
<gene>
    <name evidence="2" type="ORF">SAMN05216266_12216</name>
</gene>
<proteinExistence type="predicted"/>
<dbReference type="GO" id="GO:0016020">
    <property type="term" value="C:membrane"/>
    <property type="evidence" value="ECO:0007669"/>
    <property type="project" value="TreeGrafter"/>
</dbReference>
<evidence type="ECO:0000313" key="3">
    <source>
        <dbReference type="Proteomes" id="UP000243799"/>
    </source>
</evidence>
<name>A0A1I1CC54_9PSEU</name>
<dbReference type="EMBL" id="FOKG01000022">
    <property type="protein sequence ID" value="SFB58330.1"/>
    <property type="molecule type" value="Genomic_DNA"/>
</dbReference>
<evidence type="ECO:0000259" key="1">
    <source>
        <dbReference type="Pfam" id="PF00561"/>
    </source>
</evidence>
<dbReference type="Proteomes" id="UP000243799">
    <property type="component" value="Unassembled WGS sequence"/>
</dbReference>
<dbReference type="STRING" id="490629.SAMN05216266_12216"/>
<dbReference type="InterPro" id="IPR029058">
    <property type="entry name" value="AB_hydrolase_fold"/>
</dbReference>
<protein>
    <submittedName>
        <fullName evidence="2">Pimeloyl-ACP methyl ester carboxylesterase</fullName>
    </submittedName>
</protein>
<dbReference type="Pfam" id="PF00561">
    <property type="entry name" value="Abhydrolase_1"/>
    <property type="match status" value="1"/>
</dbReference>
<dbReference type="Gene3D" id="3.40.50.1820">
    <property type="entry name" value="alpha/beta hydrolase"/>
    <property type="match status" value="1"/>
</dbReference>
<dbReference type="SUPFAM" id="SSF53474">
    <property type="entry name" value="alpha/beta-Hydrolases"/>
    <property type="match status" value="1"/>
</dbReference>
<keyword evidence="3" id="KW-1185">Reference proteome</keyword>